<reference evidence="2" key="1">
    <citation type="submission" date="2013-04" db="EMBL/GenBank/DDBJ databases">
        <title>Thioclava sp. 13D2W-2 Genome Sequencing.</title>
        <authorList>
            <person name="Lai Q."/>
            <person name="Li G."/>
            <person name="Shao Z."/>
        </authorList>
    </citation>
    <scope>NUCLEOTIDE SEQUENCE [LARGE SCALE GENOMIC DNA]</scope>
    <source>
        <strain evidence="2">13D2W-2</strain>
    </source>
</reference>
<accession>A0A085U0Y9</accession>
<name>A0A085U0Y9_9RHOB</name>
<proteinExistence type="predicted"/>
<sequence length="183" mass="19196">MAGAAPGKAQIAAELQTFPELRGINPADYSTAELTDMLDAAQSGHMTTALYYADHADLHAGGPGIGTTNQGKSQLAAELRNFPQLPTINPGDYTVAELTNMLDAAQRGDLVSANYYARHQDIGSGGPGIGMTDQGKTQLAAQLGLNPDLYTVAQLQQIQHDLRRGHVEQAKNVVAQGNAVTSG</sequence>
<organism evidence="1 2">
    <name type="scientific">Thioclava atlantica</name>
    <dbReference type="NCBI Taxonomy" id="1317124"/>
    <lineage>
        <taxon>Bacteria</taxon>
        <taxon>Pseudomonadati</taxon>
        <taxon>Pseudomonadota</taxon>
        <taxon>Alphaproteobacteria</taxon>
        <taxon>Rhodobacterales</taxon>
        <taxon>Paracoccaceae</taxon>
        <taxon>Thioclava</taxon>
    </lineage>
</organism>
<dbReference type="AlphaFoldDB" id="A0A085U0Y9"/>
<evidence type="ECO:0000313" key="1">
    <source>
        <dbReference type="EMBL" id="KFE36636.1"/>
    </source>
</evidence>
<gene>
    <name evidence="1" type="ORF">DW2_00720</name>
</gene>
<dbReference type="EMBL" id="AQRC01000001">
    <property type="protein sequence ID" value="KFE36636.1"/>
    <property type="molecule type" value="Genomic_DNA"/>
</dbReference>
<dbReference type="PATRIC" id="fig|1317124.6.peg.138"/>
<evidence type="ECO:0000313" key="2">
    <source>
        <dbReference type="Proteomes" id="UP000028607"/>
    </source>
</evidence>
<comment type="caution">
    <text evidence="1">The sequence shown here is derived from an EMBL/GenBank/DDBJ whole genome shotgun (WGS) entry which is preliminary data.</text>
</comment>
<dbReference type="Proteomes" id="UP000028607">
    <property type="component" value="Unassembled WGS sequence"/>
</dbReference>
<reference evidence="1 2" key="2">
    <citation type="journal article" date="2015" name="Antonie Van Leeuwenhoek">
        <title>Thioclava indica sp. nov., isolated from surface seawater of the Indian Ocean.</title>
        <authorList>
            <person name="Liu Y."/>
            <person name="Lai Q."/>
            <person name="Du J."/>
            <person name="Xu H."/>
            <person name="Jiang L."/>
            <person name="Shao Z."/>
        </authorList>
    </citation>
    <scope>NUCLEOTIDE SEQUENCE [LARGE SCALE GENOMIC DNA]</scope>
    <source>
        <strain evidence="1 2">13D2W-2</strain>
    </source>
</reference>
<protein>
    <submittedName>
        <fullName evidence="1">Uncharacterized protein</fullName>
    </submittedName>
</protein>
<keyword evidence="2" id="KW-1185">Reference proteome</keyword>